<dbReference type="EMBL" id="JQCN01000070">
    <property type="protein sequence ID" value="KRN95649.1"/>
    <property type="molecule type" value="Genomic_DNA"/>
</dbReference>
<dbReference type="STRING" id="449659.IV66_GL001098"/>
<dbReference type="OrthoDB" id="2248737at2"/>
<dbReference type="SUPFAM" id="SSF53335">
    <property type="entry name" value="S-adenosyl-L-methionine-dependent methyltransferases"/>
    <property type="match status" value="1"/>
</dbReference>
<dbReference type="Proteomes" id="UP000051886">
    <property type="component" value="Unassembled WGS sequence"/>
</dbReference>
<gene>
    <name evidence="1" type="ORF">IV66_GL001098</name>
</gene>
<name>A0A0R2L264_9LACO</name>
<proteinExistence type="predicted"/>
<dbReference type="AlphaFoldDB" id="A0A0R2L264"/>
<dbReference type="RefSeq" id="WP_017868538.1">
    <property type="nucleotide sequence ID" value="NZ_BJYB01000008.1"/>
</dbReference>
<accession>A0A0R2L264</accession>
<sequence>MTGSTASNYLATAQLYLGEYARVSAVREKLEAVTQTVHAYQKQKIPAHSLPQLELSADLVFELLDSHPDVLTVDSFLSDLRQCVIENFGIWHIFSCEWVTELKKYLGHKSVLEIMAGNGALASQLTKVIATDDLNWQGQDITQPKPWTQIENLDAMSAVEKYVADVDVIIMEWSPDKDTIDLEILHFLRTLNWHGEFLVIGEKNGATNSKEFWQEADLTLISSLNVFHQPFDFINDQVFSVK</sequence>
<evidence type="ECO:0000313" key="2">
    <source>
        <dbReference type="Proteomes" id="UP000051886"/>
    </source>
</evidence>
<protein>
    <recommendedName>
        <fullName evidence="3">SAM-dependent methyltransferase</fullName>
    </recommendedName>
</protein>
<organism evidence="1 2">
    <name type="scientific">Ligilactobacillus pobuzihii</name>
    <dbReference type="NCBI Taxonomy" id="449659"/>
    <lineage>
        <taxon>Bacteria</taxon>
        <taxon>Bacillati</taxon>
        <taxon>Bacillota</taxon>
        <taxon>Bacilli</taxon>
        <taxon>Lactobacillales</taxon>
        <taxon>Lactobacillaceae</taxon>
        <taxon>Ligilactobacillus</taxon>
    </lineage>
</organism>
<dbReference type="InterPro" id="IPR029063">
    <property type="entry name" value="SAM-dependent_MTases_sf"/>
</dbReference>
<comment type="caution">
    <text evidence="1">The sequence shown here is derived from an EMBL/GenBank/DDBJ whole genome shotgun (WGS) entry which is preliminary data.</text>
</comment>
<evidence type="ECO:0000313" key="1">
    <source>
        <dbReference type="EMBL" id="KRN95649.1"/>
    </source>
</evidence>
<keyword evidence="2" id="KW-1185">Reference proteome</keyword>
<evidence type="ECO:0008006" key="3">
    <source>
        <dbReference type="Google" id="ProtNLM"/>
    </source>
</evidence>
<dbReference type="PATRIC" id="fig|449659.4.peg.1108"/>
<reference evidence="1 2" key="1">
    <citation type="journal article" date="2015" name="Genome Announc.">
        <title>Expanding the biotechnology potential of lactobacilli through comparative genomics of 213 strains and associated genera.</title>
        <authorList>
            <person name="Sun Z."/>
            <person name="Harris H.M."/>
            <person name="McCann A."/>
            <person name="Guo C."/>
            <person name="Argimon S."/>
            <person name="Zhang W."/>
            <person name="Yang X."/>
            <person name="Jeffery I.B."/>
            <person name="Cooney J.C."/>
            <person name="Kagawa T.F."/>
            <person name="Liu W."/>
            <person name="Song Y."/>
            <person name="Salvetti E."/>
            <person name="Wrobel A."/>
            <person name="Rasinkangas P."/>
            <person name="Parkhill J."/>
            <person name="Rea M.C."/>
            <person name="O'Sullivan O."/>
            <person name="Ritari J."/>
            <person name="Douillard F.P."/>
            <person name="Paul Ross R."/>
            <person name="Yang R."/>
            <person name="Briner A.E."/>
            <person name="Felis G.E."/>
            <person name="de Vos W.M."/>
            <person name="Barrangou R."/>
            <person name="Klaenhammer T.R."/>
            <person name="Caufield P.W."/>
            <person name="Cui Y."/>
            <person name="Zhang H."/>
            <person name="O'Toole P.W."/>
        </authorList>
    </citation>
    <scope>NUCLEOTIDE SEQUENCE [LARGE SCALE GENOMIC DNA]</scope>
    <source>
        <strain evidence="1 2">NBRC 103219</strain>
    </source>
</reference>